<dbReference type="PROSITE" id="PS50011">
    <property type="entry name" value="PROTEIN_KINASE_DOM"/>
    <property type="match status" value="1"/>
</dbReference>
<dbReference type="Gene3D" id="3.90.1200.10">
    <property type="match status" value="1"/>
</dbReference>
<dbReference type="GO" id="GO:0005524">
    <property type="term" value="F:ATP binding"/>
    <property type="evidence" value="ECO:0007669"/>
    <property type="project" value="InterPro"/>
</dbReference>
<feature type="domain" description="Protein kinase" evidence="1">
    <location>
        <begin position="18"/>
        <end position="297"/>
    </location>
</feature>
<dbReference type="InterPro" id="IPR002575">
    <property type="entry name" value="Aminoglycoside_PTrfase"/>
</dbReference>
<keyword evidence="3" id="KW-1185">Reference proteome</keyword>
<dbReference type="InterPro" id="IPR011009">
    <property type="entry name" value="Kinase-like_dom_sf"/>
</dbReference>
<dbReference type="Proteomes" id="UP000237749">
    <property type="component" value="Unassembled WGS sequence"/>
</dbReference>
<dbReference type="AlphaFoldDB" id="A0A2S6HNQ7"/>
<dbReference type="EMBL" id="PTJA01000012">
    <property type="protein sequence ID" value="PPK79005.1"/>
    <property type="molecule type" value="Genomic_DNA"/>
</dbReference>
<keyword evidence="2" id="KW-0808">Transferase</keyword>
<dbReference type="SUPFAM" id="SSF56112">
    <property type="entry name" value="Protein kinase-like (PK-like)"/>
    <property type="match status" value="1"/>
</dbReference>
<proteinExistence type="predicted"/>
<dbReference type="PANTHER" id="PTHR21310:SF54">
    <property type="entry name" value="AMINOGLYCOSIDE PHOSPHOTRANSFERASE DOMAIN-CONTAINING PROTEIN"/>
    <property type="match status" value="1"/>
</dbReference>
<dbReference type="PANTHER" id="PTHR21310">
    <property type="entry name" value="AMINOGLYCOSIDE PHOSPHOTRANSFERASE-RELATED-RELATED"/>
    <property type="match status" value="1"/>
</dbReference>
<dbReference type="RefSeq" id="WP_104438694.1">
    <property type="nucleotide sequence ID" value="NZ_PTJA01000012.1"/>
</dbReference>
<evidence type="ECO:0000313" key="3">
    <source>
        <dbReference type="Proteomes" id="UP000237749"/>
    </source>
</evidence>
<dbReference type="InterPro" id="IPR051678">
    <property type="entry name" value="AGP_Transferase"/>
</dbReference>
<name>A0A2S6HNQ7_9FIRM</name>
<accession>A0A2S6HNQ7</accession>
<reference evidence="2 3" key="1">
    <citation type="submission" date="2018-02" db="EMBL/GenBank/DDBJ databases">
        <title>Genomic Encyclopedia of Archaeal and Bacterial Type Strains, Phase II (KMG-II): from individual species to whole genera.</title>
        <authorList>
            <person name="Goeker M."/>
        </authorList>
    </citation>
    <scope>NUCLEOTIDE SEQUENCE [LARGE SCALE GENOMIC DNA]</scope>
    <source>
        <strain evidence="2 3">DSM 3808</strain>
    </source>
</reference>
<protein>
    <submittedName>
        <fullName evidence="2">Phosphotransferase family enzyme</fullName>
    </submittedName>
</protein>
<organism evidence="2 3">
    <name type="scientific">Lacrimispora xylanisolvens</name>
    <dbReference type="NCBI Taxonomy" id="384636"/>
    <lineage>
        <taxon>Bacteria</taxon>
        <taxon>Bacillati</taxon>
        <taxon>Bacillota</taxon>
        <taxon>Clostridia</taxon>
        <taxon>Lachnospirales</taxon>
        <taxon>Lachnospiraceae</taxon>
        <taxon>Lacrimispora</taxon>
    </lineage>
</organism>
<evidence type="ECO:0000259" key="1">
    <source>
        <dbReference type="PROSITE" id="PS50011"/>
    </source>
</evidence>
<gene>
    <name evidence="2" type="ORF">BXY41_112165</name>
</gene>
<dbReference type="Pfam" id="PF01636">
    <property type="entry name" value="APH"/>
    <property type="match status" value="1"/>
</dbReference>
<comment type="caution">
    <text evidence="2">The sequence shown here is derived from an EMBL/GenBank/DDBJ whole genome shotgun (WGS) entry which is preliminary data.</text>
</comment>
<dbReference type="InterPro" id="IPR000719">
    <property type="entry name" value="Prot_kinase_dom"/>
</dbReference>
<sequence>MELLNKSLENLFHTNIKNISMNLCSKGDVNSSYIAGYKEQKYFIKIQNKKNLPELYENQIEREIIGTSLCEKEGIPCPQVFDYNLEEKFIITEFMDYKLLGDLWRFLDDEERKDIKKQALRMLEKMNHIKSDSFGGIYKNGRIGQFRLWTDSYKNIVETALSDCCRYGSITEIECRAIRDKVNENCKNLNQKKQSSAVFAHLDLHWNNIFIDKSTRKIKGIFDFGSSLFTPEYMGYFRLNGGFLYGTDCFYDQEIICPVQIDNHEYQCAEILNTLDYFTFLSFKKLDYEKEKQILLK</sequence>
<dbReference type="GO" id="GO:0004672">
    <property type="term" value="F:protein kinase activity"/>
    <property type="evidence" value="ECO:0007669"/>
    <property type="project" value="InterPro"/>
</dbReference>
<evidence type="ECO:0000313" key="2">
    <source>
        <dbReference type="EMBL" id="PPK79005.1"/>
    </source>
</evidence>